<protein>
    <submittedName>
        <fullName evidence="3">Thioredoxin</fullName>
    </submittedName>
</protein>
<evidence type="ECO:0000313" key="4">
    <source>
        <dbReference type="Proteomes" id="UP000289260"/>
    </source>
</evidence>
<evidence type="ECO:0000256" key="1">
    <source>
        <dbReference type="SAM" id="Phobius"/>
    </source>
</evidence>
<reference evidence="3 4" key="1">
    <citation type="submission" date="2019-02" db="EMBL/GenBank/DDBJ databases">
        <authorList>
            <person name="Sun L."/>
            <person name="Pan D."/>
            <person name="Wu X."/>
        </authorList>
    </citation>
    <scope>NUCLEOTIDE SEQUENCE [LARGE SCALE GENOMIC DNA]</scope>
    <source>
        <strain evidence="3 4">JW-1</strain>
    </source>
</reference>
<dbReference type="InterPro" id="IPR036249">
    <property type="entry name" value="Thioredoxin-like_sf"/>
</dbReference>
<dbReference type="Gene3D" id="3.40.30.10">
    <property type="entry name" value="Glutaredoxin"/>
    <property type="match status" value="1"/>
</dbReference>
<dbReference type="SUPFAM" id="SSF52833">
    <property type="entry name" value="Thioredoxin-like"/>
    <property type="match status" value="1"/>
</dbReference>
<evidence type="ECO:0000259" key="2">
    <source>
        <dbReference type="Pfam" id="PF00085"/>
    </source>
</evidence>
<accession>A0A4P6KHE9</accession>
<proteinExistence type="predicted"/>
<dbReference type="EMBL" id="CP035806">
    <property type="protein sequence ID" value="QBE49782.1"/>
    <property type="molecule type" value="Genomic_DNA"/>
</dbReference>
<keyword evidence="4" id="KW-1185">Reference proteome</keyword>
<name>A0A4P6KHE9_9MICO</name>
<sequence length="168" mass="17796">MSHITKCNAGDGHSCGAPLRSITMTPLAALITLLGLLVLTALLGLVAHRRSARTQRFDQTDRLTAHDVGAPRLGPGGTVVQFSTAYCSRCPGTRRLISELVTRYAGVDFVHVDVTDQPQLAARHRLLQTPTVLILDGGGAPRSRLAGTIGRESIATELNRIAGGSAHE</sequence>
<feature type="transmembrane region" description="Helical" evidence="1">
    <location>
        <begin position="27"/>
        <end position="47"/>
    </location>
</feature>
<evidence type="ECO:0000313" key="3">
    <source>
        <dbReference type="EMBL" id="QBE49782.1"/>
    </source>
</evidence>
<dbReference type="KEGG" id="ltr:EVS81_13895"/>
<keyword evidence="1" id="KW-1133">Transmembrane helix</keyword>
<gene>
    <name evidence="3" type="ORF">EVS81_13895</name>
</gene>
<dbReference type="Pfam" id="PF00085">
    <property type="entry name" value="Thioredoxin"/>
    <property type="match status" value="1"/>
</dbReference>
<organism evidence="3 4">
    <name type="scientific">Leucobacter triazinivorans</name>
    <dbReference type="NCBI Taxonomy" id="1784719"/>
    <lineage>
        <taxon>Bacteria</taxon>
        <taxon>Bacillati</taxon>
        <taxon>Actinomycetota</taxon>
        <taxon>Actinomycetes</taxon>
        <taxon>Micrococcales</taxon>
        <taxon>Microbacteriaceae</taxon>
        <taxon>Leucobacter</taxon>
    </lineage>
</organism>
<dbReference type="CDD" id="cd02947">
    <property type="entry name" value="TRX_family"/>
    <property type="match status" value="1"/>
</dbReference>
<dbReference type="Proteomes" id="UP000289260">
    <property type="component" value="Chromosome"/>
</dbReference>
<keyword evidence="1" id="KW-0812">Transmembrane</keyword>
<dbReference type="AlphaFoldDB" id="A0A4P6KHE9"/>
<feature type="domain" description="Thioredoxin" evidence="2">
    <location>
        <begin position="78"/>
        <end position="158"/>
    </location>
</feature>
<dbReference type="OrthoDB" id="1495530at2"/>
<dbReference type="InterPro" id="IPR013766">
    <property type="entry name" value="Thioredoxin_domain"/>
</dbReference>
<keyword evidence="1" id="KW-0472">Membrane</keyword>